<evidence type="ECO:0008006" key="2">
    <source>
        <dbReference type="Google" id="ProtNLM"/>
    </source>
</evidence>
<dbReference type="PANTHER" id="PTHR22930:SF228">
    <property type="entry name" value="PROTEIN ALP1-LIKE"/>
    <property type="match status" value="1"/>
</dbReference>
<protein>
    <recommendedName>
        <fullName evidence="2">DDE Tnp4 domain-containing protein</fullName>
    </recommendedName>
</protein>
<evidence type="ECO:0000313" key="1">
    <source>
        <dbReference type="EMBL" id="SPD24335.1"/>
    </source>
</evidence>
<sequence length="163" mass="17746">MVNPHPPSDLYLSRKCTNMISVSQPLLADSSVVATDLLIDCVGAIDGTHIHASVPIEIQGRFRGRKDGTTQNVLAAITFDLKFCYVLAGWEDSAHDSRVLDDALHRTVGILNQEAASYHNQIQFGTFIQEVASQKINGSLETDLSQVGWVPNTFPSNPLAPES</sequence>
<gene>
    <name evidence="1" type="ORF">FSB_LOCUS52217</name>
</gene>
<proteinExistence type="predicted"/>
<dbReference type="EMBL" id="OIVN01005879">
    <property type="protein sequence ID" value="SPD24335.1"/>
    <property type="molecule type" value="Genomic_DNA"/>
</dbReference>
<dbReference type="PANTHER" id="PTHR22930">
    <property type="match status" value="1"/>
</dbReference>
<dbReference type="InterPro" id="IPR045249">
    <property type="entry name" value="HARBI1-like"/>
</dbReference>
<reference evidence="1" key="1">
    <citation type="submission" date="2018-02" db="EMBL/GenBank/DDBJ databases">
        <authorList>
            <person name="Cohen D.B."/>
            <person name="Kent A.D."/>
        </authorList>
    </citation>
    <scope>NUCLEOTIDE SEQUENCE</scope>
</reference>
<accession>A0A2N9IJ78</accession>
<name>A0A2N9IJ78_FAGSY</name>
<dbReference type="AlphaFoldDB" id="A0A2N9IJ78"/>
<organism evidence="1">
    <name type="scientific">Fagus sylvatica</name>
    <name type="common">Beechnut</name>
    <dbReference type="NCBI Taxonomy" id="28930"/>
    <lineage>
        <taxon>Eukaryota</taxon>
        <taxon>Viridiplantae</taxon>
        <taxon>Streptophyta</taxon>
        <taxon>Embryophyta</taxon>
        <taxon>Tracheophyta</taxon>
        <taxon>Spermatophyta</taxon>
        <taxon>Magnoliopsida</taxon>
        <taxon>eudicotyledons</taxon>
        <taxon>Gunneridae</taxon>
        <taxon>Pentapetalae</taxon>
        <taxon>rosids</taxon>
        <taxon>fabids</taxon>
        <taxon>Fagales</taxon>
        <taxon>Fagaceae</taxon>
        <taxon>Fagus</taxon>
    </lineage>
</organism>